<name>A0A9P8T7D5_9ASCO</name>
<dbReference type="RefSeq" id="XP_046062773.1">
    <property type="nucleotide sequence ID" value="XM_046202948.1"/>
</dbReference>
<sequence>MLGRQLGPPRTGSPGRRSAFFKLAMSLQDYLRKYASEDTQEQESESEVSESEDGPVLVEQKPVSKGWTTVETKQTIDTRPKLMQDGSFAGLQTSDQIRQSVESKQRKLDEEKTRVNQQYDPTKVETVYRDASGKRVSMPQDPSADKQAEEERKREEIRKLNESEYTEIKKRQQQQRLEELRTETEKSKESQLKQTISEDDPALLFDTNVQTRKRKLNSNLSATGRKLYDETGYPDNRFGSEGVSEEGSCFLITFSSSFLVLVSFSFSCFFFNKYRFLASLLSPWLTFLDALEWKMNCLSVMFNKTDESKVSPLCVFNLPSNLLPVKIGWSNRTCSSTLVSSNLIPTTVPLENSGTFPESKTYTTRSPSEKCCFLSSWNDCEGTKTALLGIPLIPLVSTACGLLEYSMILSSTSAIPILVNASDSKLTVTKVDFFSFRKALIASSLALSLSGSDILNTSLARGMDDDLWFIRALKTSGNFLMYSWIKLIAKSLYSQNLSFLLVYPRTLSFLPSNLSGRPRSNLLPVGPSTEYDEVNLDRNSGLILRILATFDEGWYLMASLSCLALTKPKLGSAFLGILDTFKVNLLFS</sequence>
<evidence type="ECO:0000256" key="1">
    <source>
        <dbReference type="SAM" id="MobiDB-lite"/>
    </source>
</evidence>
<feature type="compositionally biased region" description="Basic and acidic residues" evidence="1">
    <location>
        <begin position="101"/>
        <end position="114"/>
    </location>
</feature>
<dbReference type="Proteomes" id="UP000769157">
    <property type="component" value="Unassembled WGS sequence"/>
</dbReference>
<reference evidence="2" key="2">
    <citation type="submission" date="2021-01" db="EMBL/GenBank/DDBJ databases">
        <authorList>
            <person name="Schikora-Tamarit M.A."/>
        </authorList>
    </citation>
    <scope>NUCLEOTIDE SEQUENCE</scope>
    <source>
        <strain evidence="2">CBS6075</strain>
    </source>
</reference>
<evidence type="ECO:0000313" key="3">
    <source>
        <dbReference type="Proteomes" id="UP000769157"/>
    </source>
</evidence>
<evidence type="ECO:0000313" key="2">
    <source>
        <dbReference type="EMBL" id="KAH3668359.1"/>
    </source>
</evidence>
<feature type="compositionally biased region" description="Polar residues" evidence="1">
    <location>
        <begin position="90"/>
        <end position="100"/>
    </location>
</feature>
<keyword evidence="3" id="KW-1185">Reference proteome</keyword>
<dbReference type="EMBL" id="JAEUBE010000158">
    <property type="protein sequence ID" value="KAH3668359.1"/>
    <property type="molecule type" value="Genomic_DNA"/>
</dbReference>
<feature type="compositionally biased region" description="Acidic residues" evidence="1">
    <location>
        <begin position="38"/>
        <end position="53"/>
    </location>
</feature>
<gene>
    <name evidence="2" type="ORF">OGAPHI_002113</name>
</gene>
<dbReference type="GeneID" id="70234080"/>
<organism evidence="2 3">
    <name type="scientific">Ogataea philodendri</name>
    <dbReference type="NCBI Taxonomy" id="1378263"/>
    <lineage>
        <taxon>Eukaryota</taxon>
        <taxon>Fungi</taxon>
        <taxon>Dikarya</taxon>
        <taxon>Ascomycota</taxon>
        <taxon>Saccharomycotina</taxon>
        <taxon>Pichiomycetes</taxon>
        <taxon>Pichiales</taxon>
        <taxon>Pichiaceae</taxon>
        <taxon>Ogataea</taxon>
    </lineage>
</organism>
<proteinExistence type="predicted"/>
<feature type="region of interest" description="Disordered" evidence="1">
    <location>
        <begin position="34"/>
        <end position="194"/>
    </location>
</feature>
<feature type="compositionally biased region" description="Basic and acidic residues" evidence="1">
    <location>
        <begin position="122"/>
        <end position="133"/>
    </location>
</feature>
<dbReference type="OrthoDB" id="6022at2759"/>
<protein>
    <submittedName>
        <fullName evidence="2">Uncharacterized protein</fullName>
    </submittedName>
</protein>
<dbReference type="AlphaFoldDB" id="A0A9P8T7D5"/>
<accession>A0A9P8T7D5</accession>
<dbReference type="InterPro" id="IPR018609">
    <property type="entry name" value="Bud13"/>
</dbReference>
<dbReference type="Pfam" id="PF09736">
    <property type="entry name" value="Bud13"/>
    <property type="match status" value="1"/>
</dbReference>
<feature type="compositionally biased region" description="Basic and acidic residues" evidence="1">
    <location>
        <begin position="143"/>
        <end position="191"/>
    </location>
</feature>
<comment type="caution">
    <text evidence="2">The sequence shown here is derived from an EMBL/GenBank/DDBJ whole genome shotgun (WGS) entry which is preliminary data.</text>
</comment>
<reference evidence="2" key="1">
    <citation type="journal article" date="2021" name="Open Biol.">
        <title>Shared evolutionary footprints suggest mitochondrial oxidative damage underlies multiple complex I losses in fungi.</title>
        <authorList>
            <person name="Schikora-Tamarit M.A."/>
            <person name="Marcet-Houben M."/>
            <person name="Nosek J."/>
            <person name="Gabaldon T."/>
        </authorList>
    </citation>
    <scope>NUCLEOTIDE SEQUENCE</scope>
    <source>
        <strain evidence="2">CBS6075</strain>
    </source>
</reference>